<dbReference type="PANTHER" id="PTHR30572:SF4">
    <property type="entry name" value="ABC TRANSPORTER PERMEASE YTRF"/>
    <property type="match status" value="1"/>
</dbReference>
<comment type="subcellular location">
    <subcellularLocation>
        <location evidence="1">Cell membrane</location>
        <topology evidence="1">Multi-pass membrane protein</topology>
    </subcellularLocation>
</comment>
<evidence type="ECO:0000256" key="4">
    <source>
        <dbReference type="ARBA" id="ARBA00022989"/>
    </source>
</evidence>
<accession>A0A1H1FPB2</accession>
<name>A0A1H1FPB2_9BACI</name>
<keyword evidence="4 7" id="KW-1133">Transmembrane helix</keyword>
<proteinExistence type="inferred from homology"/>
<dbReference type="InterPro" id="IPR003838">
    <property type="entry name" value="ABC3_permease_C"/>
</dbReference>
<evidence type="ECO:0000313" key="9">
    <source>
        <dbReference type="EMBL" id="SDR02725.1"/>
    </source>
</evidence>
<dbReference type="InterPro" id="IPR050250">
    <property type="entry name" value="Macrolide_Exporter_MacB"/>
</dbReference>
<sequence>MISLLIKQWMRNKERFLLSIVGVLLISGVLIYLFSLTESTKGTVTETLQKEWKSAYDLVVTPSDTEILNQNNLMKPNYIKGINGRISYEKYETIKEITGVEVAAPLSVMGYTQLSLSVRDAFNVADPGLYKLNIQKTHHNNLYKSTLLDVTYYTLAGLTGSRPDLNFGTHLSNPSFTLRNDQLIVGIDPEQEAKLVGLNDSIISSNNSRYLNENDTGKQEKTDNVFHLPVILNQNSFANSNYKVTLEKLDIPFKTEAQQKESAEKIREGNGEEFLNQIDTEPVDEYTVTGKELEEIYFQTLQNPSKNRSMDIGISQLIYASSPLNYQKINSPFPKRWSSSFQVQNQQVNGDEGLFPKEYLPPYVFRQPKPAPYKVENGRPSFTVLNFNVIGKYDPSKLQVSMDPLTKLPLQTYRPAEATVVLDENGEPLNPVKKIEGSGAPAALLPNPPNLLTTVKAAEKLLGGNSISSIRIKAKGIEEFGNDSQSKLESIKQEIMDETGLQVTITRGSSPQPTVTKIVNKGKAEGWMEQSWINIGAAIAIFRETSLGYTTVLLAVLLIGIMYVLATSYVSFLTNRKEYSILLALGWRTNKLRQMIVTEAVSYVLLITILAIGVEYILAQNGTSFSLAKVGLVGLTSFFIYGFGILIPLIQVGKLKPYQGIKTGEIHSKSKRIFKNQSITGLVTNQIMQRPGRNLLSILAIALPSTLLSFYIFVSFHLDGVLYTSYLGEFVAVEVNESHYFIMGAALLVAVLTTGEMLWQNIVERRNELALFKSIGWKNRTIGFSIILEGALIGFLSGVVGLILSIAYIGIMYGIFPWDNLTILLLTICIPTVMGIIGAIIPTVKALRTNPYEVLKESA</sequence>
<evidence type="ECO:0000256" key="5">
    <source>
        <dbReference type="ARBA" id="ARBA00023136"/>
    </source>
</evidence>
<dbReference type="GO" id="GO:0005886">
    <property type="term" value="C:plasma membrane"/>
    <property type="evidence" value="ECO:0007669"/>
    <property type="project" value="UniProtKB-SubCell"/>
</dbReference>
<dbReference type="RefSeq" id="WP_092494072.1">
    <property type="nucleotide sequence ID" value="NZ_FNKD01000004.1"/>
</dbReference>
<feature type="transmembrane region" description="Helical" evidence="7">
    <location>
        <begin position="782"/>
        <end position="815"/>
    </location>
</feature>
<evidence type="ECO:0000256" key="6">
    <source>
        <dbReference type="ARBA" id="ARBA00038076"/>
    </source>
</evidence>
<comment type="similarity">
    <text evidence="6">Belongs to the ABC-4 integral membrane protein family.</text>
</comment>
<protein>
    <submittedName>
        <fullName evidence="9">FtsX-like permease family protein</fullName>
    </submittedName>
</protein>
<feature type="transmembrane region" description="Helical" evidence="7">
    <location>
        <begin position="738"/>
        <end position="759"/>
    </location>
</feature>
<dbReference type="STRING" id="553311.SAMN05216231_3330"/>
<dbReference type="Proteomes" id="UP000199444">
    <property type="component" value="Unassembled WGS sequence"/>
</dbReference>
<feature type="transmembrane region" description="Helical" evidence="7">
    <location>
        <begin position="16"/>
        <end position="34"/>
    </location>
</feature>
<keyword evidence="5 7" id="KW-0472">Membrane</keyword>
<keyword evidence="3 7" id="KW-0812">Transmembrane</keyword>
<organism evidence="9 10">
    <name type="scientific">Virgibacillus salinus</name>
    <dbReference type="NCBI Taxonomy" id="553311"/>
    <lineage>
        <taxon>Bacteria</taxon>
        <taxon>Bacillati</taxon>
        <taxon>Bacillota</taxon>
        <taxon>Bacilli</taxon>
        <taxon>Bacillales</taxon>
        <taxon>Bacillaceae</taxon>
        <taxon>Virgibacillus</taxon>
    </lineage>
</organism>
<dbReference type="Pfam" id="PF02687">
    <property type="entry name" value="FtsX"/>
    <property type="match status" value="2"/>
</dbReference>
<keyword evidence="10" id="KW-1185">Reference proteome</keyword>
<evidence type="ECO:0000256" key="3">
    <source>
        <dbReference type="ARBA" id="ARBA00022692"/>
    </source>
</evidence>
<dbReference type="AlphaFoldDB" id="A0A1H1FPB2"/>
<evidence type="ECO:0000313" key="10">
    <source>
        <dbReference type="Proteomes" id="UP000199444"/>
    </source>
</evidence>
<evidence type="ECO:0000256" key="2">
    <source>
        <dbReference type="ARBA" id="ARBA00022475"/>
    </source>
</evidence>
<feature type="transmembrane region" description="Helical" evidence="7">
    <location>
        <begin position="630"/>
        <end position="650"/>
    </location>
</feature>
<gene>
    <name evidence="9" type="ORF">SAMN05216231_3330</name>
</gene>
<keyword evidence="2" id="KW-1003">Cell membrane</keyword>
<dbReference type="GO" id="GO:0022857">
    <property type="term" value="F:transmembrane transporter activity"/>
    <property type="evidence" value="ECO:0007669"/>
    <property type="project" value="TreeGrafter"/>
</dbReference>
<evidence type="ECO:0000256" key="1">
    <source>
        <dbReference type="ARBA" id="ARBA00004651"/>
    </source>
</evidence>
<feature type="domain" description="ABC3 transporter permease C-terminal" evidence="8">
    <location>
        <begin position="741"/>
        <end position="839"/>
    </location>
</feature>
<evidence type="ECO:0000259" key="8">
    <source>
        <dbReference type="Pfam" id="PF02687"/>
    </source>
</evidence>
<evidence type="ECO:0000256" key="7">
    <source>
        <dbReference type="SAM" id="Phobius"/>
    </source>
</evidence>
<dbReference type="EMBL" id="FNKD01000004">
    <property type="protein sequence ID" value="SDR02725.1"/>
    <property type="molecule type" value="Genomic_DNA"/>
</dbReference>
<feature type="transmembrane region" description="Helical" evidence="7">
    <location>
        <begin position="821"/>
        <end position="841"/>
    </location>
</feature>
<reference evidence="9 10" key="1">
    <citation type="submission" date="2016-10" db="EMBL/GenBank/DDBJ databases">
        <authorList>
            <person name="de Groot N.N."/>
        </authorList>
    </citation>
    <scope>NUCLEOTIDE SEQUENCE [LARGE SCALE GENOMIC DNA]</scope>
    <source>
        <strain evidence="9 10">CGMCC 1.10449</strain>
    </source>
</reference>
<feature type="transmembrane region" description="Helical" evidence="7">
    <location>
        <begin position="552"/>
        <end position="574"/>
    </location>
</feature>
<feature type="transmembrane region" description="Helical" evidence="7">
    <location>
        <begin position="695"/>
        <end position="718"/>
    </location>
</feature>
<dbReference type="PANTHER" id="PTHR30572">
    <property type="entry name" value="MEMBRANE COMPONENT OF TRANSPORTER-RELATED"/>
    <property type="match status" value="1"/>
</dbReference>
<feature type="domain" description="ABC3 transporter permease C-terminal" evidence="8">
    <location>
        <begin position="552"/>
        <end position="656"/>
    </location>
</feature>
<feature type="transmembrane region" description="Helical" evidence="7">
    <location>
        <begin position="595"/>
        <end position="618"/>
    </location>
</feature>